<dbReference type="SUPFAM" id="SSF56935">
    <property type="entry name" value="Porins"/>
    <property type="match status" value="1"/>
</dbReference>
<dbReference type="Pfam" id="PF13715">
    <property type="entry name" value="CarbopepD_reg_2"/>
    <property type="match status" value="1"/>
</dbReference>
<dbReference type="Gene3D" id="2.40.170.20">
    <property type="entry name" value="TonB-dependent receptor, beta-barrel domain"/>
    <property type="match status" value="1"/>
</dbReference>
<dbReference type="InterPro" id="IPR037066">
    <property type="entry name" value="Plug_dom_sf"/>
</dbReference>
<dbReference type="InterPro" id="IPR023997">
    <property type="entry name" value="TonB-dep_OMP_SusC/RagA_CS"/>
</dbReference>
<feature type="signal peptide" evidence="9">
    <location>
        <begin position="1"/>
        <end position="20"/>
    </location>
</feature>
<reference evidence="11 12" key="1">
    <citation type="submission" date="2019-07" db="EMBL/GenBank/DDBJ databases">
        <title>Whole genome shotgun sequence of Chitinophaga cymbidii NBRC 109752.</title>
        <authorList>
            <person name="Hosoyama A."/>
            <person name="Uohara A."/>
            <person name="Ohji S."/>
            <person name="Ichikawa N."/>
        </authorList>
    </citation>
    <scope>NUCLEOTIDE SEQUENCE [LARGE SCALE GENOMIC DNA]</scope>
    <source>
        <strain evidence="11 12">NBRC 109752</strain>
    </source>
</reference>
<keyword evidence="5 7" id="KW-0472">Membrane</keyword>
<evidence type="ECO:0000256" key="3">
    <source>
        <dbReference type="ARBA" id="ARBA00022452"/>
    </source>
</evidence>
<gene>
    <name evidence="11" type="ORF">CCY01nite_38910</name>
</gene>
<dbReference type="PROSITE" id="PS52016">
    <property type="entry name" value="TONB_DEPENDENT_REC_3"/>
    <property type="match status" value="1"/>
</dbReference>
<evidence type="ECO:0000256" key="2">
    <source>
        <dbReference type="ARBA" id="ARBA00022448"/>
    </source>
</evidence>
<comment type="caution">
    <text evidence="11">The sequence shown here is derived from an EMBL/GenBank/DDBJ whole genome shotgun (WGS) entry which is preliminary data.</text>
</comment>
<organism evidence="11 12">
    <name type="scientific">Chitinophaga cymbidii</name>
    <dbReference type="NCBI Taxonomy" id="1096750"/>
    <lineage>
        <taxon>Bacteria</taxon>
        <taxon>Pseudomonadati</taxon>
        <taxon>Bacteroidota</taxon>
        <taxon>Chitinophagia</taxon>
        <taxon>Chitinophagales</taxon>
        <taxon>Chitinophagaceae</taxon>
        <taxon>Chitinophaga</taxon>
    </lineage>
</organism>
<evidence type="ECO:0000256" key="9">
    <source>
        <dbReference type="SAM" id="SignalP"/>
    </source>
</evidence>
<keyword evidence="4 7" id="KW-0812">Transmembrane</keyword>
<evidence type="ECO:0000256" key="7">
    <source>
        <dbReference type="PROSITE-ProRule" id="PRU01360"/>
    </source>
</evidence>
<evidence type="ECO:0000256" key="1">
    <source>
        <dbReference type="ARBA" id="ARBA00004571"/>
    </source>
</evidence>
<evidence type="ECO:0000256" key="6">
    <source>
        <dbReference type="ARBA" id="ARBA00023237"/>
    </source>
</evidence>
<evidence type="ECO:0000313" key="11">
    <source>
        <dbReference type="EMBL" id="GEP97631.1"/>
    </source>
</evidence>
<dbReference type="NCBIfam" id="TIGR04057">
    <property type="entry name" value="SusC_RagA_signa"/>
    <property type="match status" value="1"/>
</dbReference>
<dbReference type="Gene3D" id="2.170.130.10">
    <property type="entry name" value="TonB-dependent receptor, plug domain"/>
    <property type="match status" value="1"/>
</dbReference>
<dbReference type="NCBIfam" id="TIGR04056">
    <property type="entry name" value="OMP_RagA_SusC"/>
    <property type="match status" value="1"/>
</dbReference>
<evidence type="ECO:0000256" key="5">
    <source>
        <dbReference type="ARBA" id="ARBA00023136"/>
    </source>
</evidence>
<dbReference type="RefSeq" id="WP_186831164.1">
    <property type="nucleotide sequence ID" value="NZ_BKAU01000005.1"/>
</dbReference>
<dbReference type="InterPro" id="IPR008969">
    <property type="entry name" value="CarboxyPept-like_regulatory"/>
</dbReference>
<keyword evidence="2 7" id="KW-0813">Transport</keyword>
<dbReference type="SUPFAM" id="SSF49464">
    <property type="entry name" value="Carboxypeptidase regulatory domain-like"/>
    <property type="match status" value="1"/>
</dbReference>
<dbReference type="InterPro" id="IPR036942">
    <property type="entry name" value="Beta-barrel_TonB_sf"/>
</dbReference>
<keyword evidence="9" id="KW-0732">Signal</keyword>
<dbReference type="InterPro" id="IPR023996">
    <property type="entry name" value="TonB-dep_OMP_SusC/RagA"/>
</dbReference>
<feature type="compositionally biased region" description="Polar residues" evidence="8">
    <location>
        <begin position="312"/>
        <end position="324"/>
    </location>
</feature>
<accession>A0A512RPL3</accession>
<keyword evidence="12" id="KW-1185">Reference proteome</keyword>
<comment type="subcellular location">
    <subcellularLocation>
        <location evidence="1 7">Cell outer membrane</location>
        <topology evidence="1 7">Multi-pass membrane protein</topology>
    </subcellularLocation>
</comment>
<keyword evidence="6 7" id="KW-0998">Cell outer membrane</keyword>
<evidence type="ECO:0000313" key="12">
    <source>
        <dbReference type="Proteomes" id="UP000321436"/>
    </source>
</evidence>
<comment type="similarity">
    <text evidence="7">Belongs to the TonB-dependent receptor family.</text>
</comment>
<name>A0A512RPL3_9BACT</name>
<dbReference type="GO" id="GO:0009279">
    <property type="term" value="C:cell outer membrane"/>
    <property type="evidence" value="ECO:0007669"/>
    <property type="project" value="UniProtKB-SubCell"/>
</dbReference>
<evidence type="ECO:0000256" key="8">
    <source>
        <dbReference type="SAM" id="MobiDB-lite"/>
    </source>
</evidence>
<feature type="region of interest" description="Disordered" evidence="8">
    <location>
        <begin position="301"/>
        <end position="324"/>
    </location>
</feature>
<protein>
    <submittedName>
        <fullName evidence="11">SusC/RagA family TonB-linked outer membrane protein</fullName>
    </submittedName>
</protein>
<dbReference type="InterPro" id="IPR039426">
    <property type="entry name" value="TonB-dep_rcpt-like"/>
</dbReference>
<feature type="chain" id="PRO_5021769563" evidence="9">
    <location>
        <begin position="21"/>
        <end position="1126"/>
    </location>
</feature>
<dbReference type="AlphaFoldDB" id="A0A512RPL3"/>
<dbReference type="Pfam" id="PF07715">
    <property type="entry name" value="Plug"/>
    <property type="match status" value="1"/>
</dbReference>
<dbReference type="InterPro" id="IPR012910">
    <property type="entry name" value="Plug_dom"/>
</dbReference>
<proteinExistence type="inferred from homology"/>
<evidence type="ECO:0000256" key="4">
    <source>
        <dbReference type="ARBA" id="ARBA00022692"/>
    </source>
</evidence>
<feature type="domain" description="TonB-dependent receptor plug" evidence="10">
    <location>
        <begin position="219"/>
        <end position="358"/>
    </location>
</feature>
<dbReference type="EMBL" id="BKAU01000005">
    <property type="protein sequence ID" value="GEP97631.1"/>
    <property type="molecule type" value="Genomic_DNA"/>
</dbReference>
<keyword evidence="3 7" id="KW-1134">Transmembrane beta strand</keyword>
<sequence>MRLTITLIALCLLLQFPAFSQRRPVKKLSLSVKNERLEKVLKEITRQTGYTVFYNEYMPAKMNDIRVTLTVKEADLAAVLDHCFKDQPIRYQVVGEVIIIQERKDAESAPAKQTAEGQQVVVTAISGVVLNERNVGIDNVNVIVKRTGKGVITTEKGEFYLDNVRLNDTLTVSCIGYNTLEAAAYRSDRRPLIINLVQATSTLDEVVLTAFGKTSRRLATGNITKVGGEELARQPVMNPLLALQGRVPGMVVTPTTGYASSPVSVQIRGLNSLNKGVPSDPLYIVDGVPINVLSLNAGGGRTDRVSPGYEQSPHNPNSLTTGGQSPLFNINPQDIESIEVLKDADATAVYGARGGNGIVLITTKKGKPGATRFELQVTPAFFTMGRNARYYDMLNTQQYLAMRREAFKNDGLTPTLATAPDLLYWDTTGYTDWQRKLMGGIARTTEVAAGVSGGSDQTNFRISANYTRTTNTTDLSGATQRVTVSSNVSHATLNRKFSVSLSTNFTYSNVDVTRGLFGTYAPNGPGIYDANGSLNWAEWTVDGLLPGASVYPFGIYKSMPNPQTGTVLFSSLSLNYKIINGLDFKLVTGYNFSNNNTRNFITIAQQSPYGNPQGRNFFSTTTISGLTIYPQLDYRVQISRGLLSIKLVGQEVIKNASSTAMIGAGYTSDALIQSINGATITLPEMQAAKSKDASFIANVNYDWEGKYIVNLVGTRQGSSKFGPGKKYGDFGSVGLAWIASEEKWLNKALPDFISLVKFRGSYGIKGSDAISDYQYLALWQIQTAANNYNGQSTLTPSVRPNQRYGWESQTNLEGAFNIGFLNNRFTAEIVHYRNRVSNQLTSVPTPGYINTPGITGIVDNIPLVLQNSGWEGVVIARMIQTKQFDLSAAFNISQNKNILKSFPGIENTPYFSQYKVGQSIDLVYLYHYLGINPLTGEYEFEDYNGDWKVSDYSTQVPTTGDDDRYVIVNRLPEFFGGMHVDGRYRQLNFGLGFSYKKQMGQNIHAGKAFSNGTFNANVPVEFYRNHWQKPGDIADNPAFSTNRNIGNFRNSDLVYSDASYIRLNNVYLSHPFPQTWVKYAGLRGAMLACEASNVLLLTKYNGLDPDVHSGLPPAAIYRLKLTCQFK</sequence>
<dbReference type="Proteomes" id="UP000321436">
    <property type="component" value="Unassembled WGS sequence"/>
</dbReference>
<evidence type="ECO:0000259" key="10">
    <source>
        <dbReference type="Pfam" id="PF07715"/>
    </source>
</evidence>